<evidence type="ECO:0000313" key="2">
    <source>
        <dbReference type="EMBL" id="KPJ09658.1"/>
    </source>
</evidence>
<accession>A0A194QVU8</accession>
<proteinExistence type="predicted"/>
<feature type="chain" id="PRO_5008264662" evidence="1">
    <location>
        <begin position="25"/>
        <end position="141"/>
    </location>
</feature>
<keyword evidence="3" id="KW-1185">Reference proteome</keyword>
<dbReference type="Proteomes" id="UP000053240">
    <property type="component" value="Unassembled WGS sequence"/>
</dbReference>
<dbReference type="AlphaFoldDB" id="A0A194QVU8"/>
<feature type="signal peptide" evidence="1">
    <location>
        <begin position="1"/>
        <end position="24"/>
    </location>
</feature>
<evidence type="ECO:0000313" key="3">
    <source>
        <dbReference type="Proteomes" id="UP000053240"/>
    </source>
</evidence>
<evidence type="ECO:0000256" key="1">
    <source>
        <dbReference type="SAM" id="SignalP"/>
    </source>
</evidence>
<sequence>MVQTMKIAVIVLLACLIGASFISARRVPRQTLNKASFTKISESISKVNIAKVDFSKVKFAVFLFTVCLFESLNAATTGTRNVRDVEGAEVSEANVIKPRGAGAGSFDIAEFFKDFKSKADIAKIFGGLILKSKGGDSPLKL</sequence>
<dbReference type="InParanoid" id="A0A194QVU8"/>
<keyword evidence="1" id="KW-0732">Signal</keyword>
<protein>
    <submittedName>
        <fullName evidence="2">Uncharacterized protein</fullName>
    </submittedName>
</protein>
<gene>
    <name evidence="2" type="ORF">RR48_13292</name>
</gene>
<organism evidence="2 3">
    <name type="scientific">Papilio machaon</name>
    <name type="common">Old World swallowtail butterfly</name>
    <dbReference type="NCBI Taxonomy" id="76193"/>
    <lineage>
        <taxon>Eukaryota</taxon>
        <taxon>Metazoa</taxon>
        <taxon>Ecdysozoa</taxon>
        <taxon>Arthropoda</taxon>
        <taxon>Hexapoda</taxon>
        <taxon>Insecta</taxon>
        <taxon>Pterygota</taxon>
        <taxon>Neoptera</taxon>
        <taxon>Endopterygota</taxon>
        <taxon>Lepidoptera</taxon>
        <taxon>Glossata</taxon>
        <taxon>Ditrysia</taxon>
        <taxon>Papilionoidea</taxon>
        <taxon>Papilionidae</taxon>
        <taxon>Papilioninae</taxon>
        <taxon>Papilio</taxon>
    </lineage>
</organism>
<dbReference type="EMBL" id="KQ461073">
    <property type="protein sequence ID" value="KPJ09658.1"/>
    <property type="molecule type" value="Genomic_DNA"/>
</dbReference>
<name>A0A194QVU8_PAPMA</name>
<reference evidence="2 3" key="1">
    <citation type="journal article" date="2015" name="Nat. Commun.">
        <title>Outbred genome sequencing and CRISPR/Cas9 gene editing in butterflies.</title>
        <authorList>
            <person name="Li X."/>
            <person name="Fan D."/>
            <person name="Zhang W."/>
            <person name="Liu G."/>
            <person name="Zhang L."/>
            <person name="Zhao L."/>
            <person name="Fang X."/>
            <person name="Chen L."/>
            <person name="Dong Y."/>
            <person name="Chen Y."/>
            <person name="Ding Y."/>
            <person name="Zhao R."/>
            <person name="Feng M."/>
            <person name="Zhu Y."/>
            <person name="Feng Y."/>
            <person name="Jiang X."/>
            <person name="Zhu D."/>
            <person name="Xiang H."/>
            <person name="Feng X."/>
            <person name="Li S."/>
            <person name="Wang J."/>
            <person name="Zhang G."/>
            <person name="Kronforst M.R."/>
            <person name="Wang W."/>
        </authorList>
    </citation>
    <scope>NUCLEOTIDE SEQUENCE [LARGE SCALE GENOMIC DNA]</scope>
    <source>
        <strain evidence="2">Ya'a_city_454_Pm</strain>
        <tissue evidence="2">Whole body</tissue>
    </source>
</reference>